<organism evidence="1 2">
    <name type="scientific">Lasiosphaeria miniovina</name>
    <dbReference type="NCBI Taxonomy" id="1954250"/>
    <lineage>
        <taxon>Eukaryota</taxon>
        <taxon>Fungi</taxon>
        <taxon>Dikarya</taxon>
        <taxon>Ascomycota</taxon>
        <taxon>Pezizomycotina</taxon>
        <taxon>Sordariomycetes</taxon>
        <taxon>Sordariomycetidae</taxon>
        <taxon>Sordariales</taxon>
        <taxon>Lasiosphaeriaceae</taxon>
        <taxon>Lasiosphaeria</taxon>
    </lineage>
</organism>
<reference evidence="1" key="1">
    <citation type="submission" date="2023-06" db="EMBL/GenBank/DDBJ databases">
        <title>Genome-scale phylogeny and comparative genomics of the fungal order Sordariales.</title>
        <authorList>
            <consortium name="Lawrence Berkeley National Laboratory"/>
            <person name="Hensen N."/>
            <person name="Bonometti L."/>
            <person name="Westerberg I."/>
            <person name="Brannstrom I.O."/>
            <person name="Guillou S."/>
            <person name="Cros-Aarteil S."/>
            <person name="Calhoun S."/>
            <person name="Haridas S."/>
            <person name="Kuo A."/>
            <person name="Mondo S."/>
            <person name="Pangilinan J."/>
            <person name="Riley R."/>
            <person name="LaButti K."/>
            <person name="Andreopoulos B."/>
            <person name="Lipzen A."/>
            <person name="Chen C."/>
            <person name="Yanf M."/>
            <person name="Daum C."/>
            <person name="Ng V."/>
            <person name="Clum A."/>
            <person name="Steindorff A."/>
            <person name="Ohm R."/>
            <person name="Martin F."/>
            <person name="Silar P."/>
            <person name="Natvig D."/>
            <person name="Lalanne C."/>
            <person name="Gautier V."/>
            <person name="Ament-velasquez S.L."/>
            <person name="Kruys A."/>
            <person name="Hutchinson M.I."/>
            <person name="Powell A.J."/>
            <person name="Barry K."/>
            <person name="Miller A.N."/>
            <person name="Grigoriev I.V."/>
            <person name="Debuchy R."/>
            <person name="Gladieux P."/>
            <person name="Thoren M.H."/>
            <person name="Johannesson H."/>
        </authorList>
    </citation>
    <scope>NUCLEOTIDE SEQUENCE</scope>
    <source>
        <strain evidence="1">SMH2392-1A</strain>
    </source>
</reference>
<dbReference type="Proteomes" id="UP001172101">
    <property type="component" value="Unassembled WGS sequence"/>
</dbReference>
<dbReference type="GeneID" id="85323701"/>
<protein>
    <submittedName>
        <fullName evidence="1">Uncharacterized protein</fullName>
    </submittedName>
</protein>
<dbReference type="AlphaFoldDB" id="A0AA40DKA2"/>
<sequence>MAERLRTLQSSIKSSLDGLWLNRENVSKPPKPESAYERLISKVAGPGPALLVISACKYASHLLEDYQATSGSNEKASSQERGVATPACNTSFLSSTARKGAESPDCTRWPLQGDISASIAQQQQRINDYDCAAQIGQMGYLADFFSGVREPIPRVVFERVRRLKDAQLQLPELLFGEESQLLDSLQRVGEITRDSHQWAWAADERLISQRQGWDTLLLMLLCVIFPCDNPSKCSAKTRISETKGRETLQTVPPSFHKTIARVSLVAADLDGGKAAKKLRETVPIREFVLEYFHYRRK</sequence>
<accession>A0AA40DKA2</accession>
<dbReference type="RefSeq" id="XP_060291389.1">
    <property type="nucleotide sequence ID" value="XM_060440431.1"/>
</dbReference>
<evidence type="ECO:0000313" key="2">
    <source>
        <dbReference type="Proteomes" id="UP001172101"/>
    </source>
</evidence>
<dbReference type="EMBL" id="JAUIRO010000007">
    <property type="protein sequence ID" value="KAK0706295.1"/>
    <property type="molecule type" value="Genomic_DNA"/>
</dbReference>
<evidence type="ECO:0000313" key="1">
    <source>
        <dbReference type="EMBL" id="KAK0706295.1"/>
    </source>
</evidence>
<comment type="caution">
    <text evidence="1">The sequence shown here is derived from an EMBL/GenBank/DDBJ whole genome shotgun (WGS) entry which is preliminary data.</text>
</comment>
<gene>
    <name evidence="1" type="ORF">B0T26DRAFT_680001</name>
</gene>
<keyword evidence="2" id="KW-1185">Reference proteome</keyword>
<name>A0AA40DKA2_9PEZI</name>
<proteinExistence type="predicted"/>